<dbReference type="InterPro" id="IPR036237">
    <property type="entry name" value="Xyl_isomerase-like_sf"/>
</dbReference>
<sequence length="302" mass="32776">MKRRDFIQRSLAGAATVTLAGAPLQIVSACSPGKEICCPELKLSFQEGIAPGDSLNEKLDYMENLGIAGFEPGGGNLAGRVNEIRQALSGRNIKVSAICAGFGGFILAEDPAVKAEFDSTMRDIIAAAGELGSVGVIMVPAFNGQKPCRPHTLETREYLTEQLHDLGEYALKCGTTVILEPLNRGEAFYLRQVADAAAICRDSKSEGVKCMGDFWHMQEETSDYAAFMSAGKEYLQHVHIASRGHRVMPGEDGELDNYLDGMRALKEMGYDRYISFECGSNGDRTVTVPAAVALLREQWQKA</sequence>
<dbReference type="EMBL" id="JADIMI010000028">
    <property type="protein sequence ID" value="MBO8451888.1"/>
    <property type="molecule type" value="Genomic_DNA"/>
</dbReference>
<protein>
    <submittedName>
        <fullName evidence="3">Sugar phosphate isomerase/epimerase</fullName>
    </submittedName>
</protein>
<dbReference type="Pfam" id="PF01261">
    <property type="entry name" value="AP_endonuc_2"/>
    <property type="match status" value="1"/>
</dbReference>
<feature type="domain" description="Xylose isomerase-like TIM barrel" evidence="2">
    <location>
        <begin position="60"/>
        <end position="296"/>
    </location>
</feature>
<dbReference type="Proteomes" id="UP000823661">
    <property type="component" value="Unassembled WGS sequence"/>
</dbReference>
<dbReference type="PROSITE" id="PS51257">
    <property type="entry name" value="PROKAR_LIPOPROTEIN"/>
    <property type="match status" value="1"/>
</dbReference>
<dbReference type="PROSITE" id="PS51318">
    <property type="entry name" value="TAT"/>
    <property type="match status" value="1"/>
</dbReference>
<dbReference type="InterPro" id="IPR050417">
    <property type="entry name" value="Sugar_Epim/Isomerase"/>
</dbReference>
<dbReference type="InterPro" id="IPR006311">
    <property type="entry name" value="TAT_signal"/>
</dbReference>
<comment type="caution">
    <text evidence="3">The sequence shown here is derived from an EMBL/GenBank/DDBJ whole genome shotgun (WGS) entry which is preliminary data.</text>
</comment>
<dbReference type="SUPFAM" id="SSF51658">
    <property type="entry name" value="Xylose isomerase-like"/>
    <property type="match status" value="1"/>
</dbReference>
<reference evidence="3" key="1">
    <citation type="submission" date="2020-10" db="EMBL/GenBank/DDBJ databases">
        <authorList>
            <person name="Gilroy R."/>
        </authorList>
    </citation>
    <scope>NUCLEOTIDE SEQUENCE</scope>
    <source>
        <strain evidence="3">B1-20833</strain>
    </source>
</reference>
<gene>
    <name evidence="3" type="ORF">IAC06_03260</name>
</gene>
<accession>A0A9D9EQP0</accession>
<dbReference type="GO" id="GO:0016853">
    <property type="term" value="F:isomerase activity"/>
    <property type="evidence" value="ECO:0007669"/>
    <property type="project" value="UniProtKB-KW"/>
</dbReference>
<dbReference type="PANTHER" id="PTHR43489:SF7">
    <property type="entry name" value="3-DEHYDRO-D-GULOSIDE 4-EPIMERASE-RELATED"/>
    <property type="match status" value="1"/>
</dbReference>
<name>A0A9D9EQP0_9BACT</name>
<organism evidence="3 4">
    <name type="scientific">Candidatus Cryptobacteroides intestinavium</name>
    <dbReference type="NCBI Taxonomy" id="2840766"/>
    <lineage>
        <taxon>Bacteria</taxon>
        <taxon>Pseudomonadati</taxon>
        <taxon>Bacteroidota</taxon>
        <taxon>Bacteroidia</taxon>
        <taxon>Bacteroidales</taxon>
        <taxon>Candidatus Cryptobacteroides</taxon>
    </lineage>
</organism>
<evidence type="ECO:0000259" key="2">
    <source>
        <dbReference type="Pfam" id="PF01261"/>
    </source>
</evidence>
<evidence type="ECO:0000313" key="3">
    <source>
        <dbReference type="EMBL" id="MBO8451888.1"/>
    </source>
</evidence>
<dbReference type="InterPro" id="IPR013022">
    <property type="entry name" value="Xyl_isomerase-like_TIM-brl"/>
</dbReference>
<reference evidence="3" key="2">
    <citation type="journal article" date="2021" name="PeerJ">
        <title>Extensive microbial diversity within the chicken gut microbiome revealed by metagenomics and culture.</title>
        <authorList>
            <person name="Gilroy R."/>
            <person name="Ravi A."/>
            <person name="Getino M."/>
            <person name="Pursley I."/>
            <person name="Horton D.L."/>
            <person name="Alikhan N.F."/>
            <person name="Baker D."/>
            <person name="Gharbi K."/>
            <person name="Hall N."/>
            <person name="Watson M."/>
            <person name="Adriaenssens E.M."/>
            <person name="Foster-Nyarko E."/>
            <person name="Jarju S."/>
            <person name="Secka A."/>
            <person name="Antonio M."/>
            <person name="Oren A."/>
            <person name="Chaudhuri R.R."/>
            <person name="La Ragione R."/>
            <person name="Hildebrand F."/>
            <person name="Pallen M.J."/>
        </authorList>
    </citation>
    <scope>NUCLEOTIDE SEQUENCE</scope>
    <source>
        <strain evidence="3">B1-20833</strain>
    </source>
</reference>
<dbReference type="Gene3D" id="3.20.20.150">
    <property type="entry name" value="Divalent-metal-dependent TIM barrel enzymes"/>
    <property type="match status" value="1"/>
</dbReference>
<dbReference type="AlphaFoldDB" id="A0A9D9EQP0"/>
<keyword evidence="1 3" id="KW-0413">Isomerase</keyword>
<proteinExistence type="predicted"/>
<evidence type="ECO:0000313" key="4">
    <source>
        <dbReference type="Proteomes" id="UP000823661"/>
    </source>
</evidence>
<dbReference type="PANTHER" id="PTHR43489">
    <property type="entry name" value="ISOMERASE"/>
    <property type="match status" value="1"/>
</dbReference>
<evidence type="ECO:0000256" key="1">
    <source>
        <dbReference type="ARBA" id="ARBA00023235"/>
    </source>
</evidence>